<proteinExistence type="predicted"/>
<evidence type="ECO:0000313" key="6">
    <source>
        <dbReference type="Proteomes" id="UP000295164"/>
    </source>
</evidence>
<accession>A0A4R4E439</accession>
<dbReference type="GO" id="GO:0043565">
    <property type="term" value="F:sequence-specific DNA binding"/>
    <property type="evidence" value="ECO:0007669"/>
    <property type="project" value="InterPro"/>
</dbReference>
<evidence type="ECO:0000259" key="4">
    <source>
        <dbReference type="PROSITE" id="PS01124"/>
    </source>
</evidence>
<feature type="domain" description="HTH araC/xylS-type" evidence="4">
    <location>
        <begin position="191"/>
        <end position="289"/>
    </location>
</feature>
<keyword evidence="3" id="KW-0804">Transcription</keyword>
<dbReference type="GO" id="GO:0003700">
    <property type="term" value="F:DNA-binding transcription factor activity"/>
    <property type="evidence" value="ECO:0007669"/>
    <property type="project" value="InterPro"/>
</dbReference>
<evidence type="ECO:0000256" key="2">
    <source>
        <dbReference type="ARBA" id="ARBA00023125"/>
    </source>
</evidence>
<dbReference type="Pfam" id="PF02311">
    <property type="entry name" value="AraC_binding"/>
    <property type="match status" value="1"/>
</dbReference>
<dbReference type="OrthoDB" id="2585681at2"/>
<dbReference type="Gene3D" id="2.60.120.10">
    <property type="entry name" value="Jelly Rolls"/>
    <property type="match status" value="1"/>
</dbReference>
<dbReference type="SUPFAM" id="SSF46689">
    <property type="entry name" value="Homeodomain-like"/>
    <property type="match status" value="1"/>
</dbReference>
<organism evidence="5 6">
    <name type="scientific">Flaviaesturariibacter aridisoli</name>
    <dbReference type="NCBI Taxonomy" id="2545761"/>
    <lineage>
        <taxon>Bacteria</taxon>
        <taxon>Pseudomonadati</taxon>
        <taxon>Bacteroidota</taxon>
        <taxon>Chitinophagia</taxon>
        <taxon>Chitinophagales</taxon>
        <taxon>Chitinophagaceae</taxon>
        <taxon>Flaviaestuariibacter</taxon>
    </lineage>
</organism>
<dbReference type="RefSeq" id="WP_131850808.1">
    <property type="nucleotide sequence ID" value="NZ_SKFH01000003.1"/>
</dbReference>
<evidence type="ECO:0000313" key="5">
    <source>
        <dbReference type="EMBL" id="TCZ74209.1"/>
    </source>
</evidence>
<evidence type="ECO:0000256" key="1">
    <source>
        <dbReference type="ARBA" id="ARBA00023015"/>
    </source>
</evidence>
<dbReference type="SMART" id="SM00342">
    <property type="entry name" value="HTH_ARAC"/>
    <property type="match status" value="1"/>
</dbReference>
<dbReference type="AlphaFoldDB" id="A0A4R4E439"/>
<dbReference type="InterPro" id="IPR003313">
    <property type="entry name" value="AraC-bd"/>
</dbReference>
<dbReference type="Gene3D" id="1.10.10.60">
    <property type="entry name" value="Homeodomain-like"/>
    <property type="match status" value="1"/>
</dbReference>
<keyword evidence="2" id="KW-0238">DNA-binding</keyword>
<dbReference type="InterPro" id="IPR014710">
    <property type="entry name" value="RmlC-like_jellyroll"/>
</dbReference>
<dbReference type="SUPFAM" id="SSF51215">
    <property type="entry name" value="Regulatory protein AraC"/>
    <property type="match status" value="1"/>
</dbReference>
<reference evidence="5 6" key="1">
    <citation type="submission" date="2019-03" db="EMBL/GenBank/DDBJ databases">
        <authorList>
            <person name="Kim M.K.M."/>
        </authorList>
    </citation>
    <scope>NUCLEOTIDE SEQUENCE [LARGE SCALE GENOMIC DNA]</scope>
    <source>
        <strain evidence="5 6">17J68-15</strain>
    </source>
</reference>
<dbReference type="PANTHER" id="PTHR43280:SF32">
    <property type="entry name" value="TRANSCRIPTIONAL REGULATORY PROTEIN"/>
    <property type="match status" value="1"/>
</dbReference>
<dbReference type="PRINTS" id="PR00032">
    <property type="entry name" value="HTHARAC"/>
</dbReference>
<evidence type="ECO:0000256" key="3">
    <source>
        <dbReference type="ARBA" id="ARBA00023163"/>
    </source>
</evidence>
<dbReference type="PANTHER" id="PTHR43280">
    <property type="entry name" value="ARAC-FAMILY TRANSCRIPTIONAL REGULATOR"/>
    <property type="match status" value="1"/>
</dbReference>
<dbReference type="InterPro" id="IPR037923">
    <property type="entry name" value="HTH-like"/>
</dbReference>
<comment type="caution">
    <text evidence="5">The sequence shown here is derived from an EMBL/GenBank/DDBJ whole genome shotgun (WGS) entry which is preliminary data.</text>
</comment>
<dbReference type="EMBL" id="SKFH01000003">
    <property type="protein sequence ID" value="TCZ74209.1"/>
    <property type="molecule type" value="Genomic_DNA"/>
</dbReference>
<dbReference type="InterPro" id="IPR020449">
    <property type="entry name" value="Tscrpt_reg_AraC-type_HTH"/>
</dbReference>
<gene>
    <name evidence="5" type="ORF">E0486_03800</name>
</gene>
<dbReference type="Pfam" id="PF12833">
    <property type="entry name" value="HTH_18"/>
    <property type="match status" value="1"/>
</dbReference>
<dbReference type="PROSITE" id="PS01124">
    <property type="entry name" value="HTH_ARAC_FAMILY_2"/>
    <property type="match status" value="1"/>
</dbReference>
<dbReference type="InterPro" id="IPR009057">
    <property type="entry name" value="Homeodomain-like_sf"/>
</dbReference>
<protein>
    <submittedName>
        <fullName evidence="5">Helix-turn-helix domain-containing protein</fullName>
    </submittedName>
</protein>
<keyword evidence="6" id="KW-1185">Reference proteome</keyword>
<dbReference type="Proteomes" id="UP000295164">
    <property type="component" value="Unassembled WGS sequence"/>
</dbReference>
<keyword evidence="1" id="KW-0805">Transcription regulation</keyword>
<sequence>MSKAAIPVYDIRSIDDAARHGLLAARLSDYLPQHYWHLHHPHRHSFYHLVLFTEGSGTHTIDFQRFPVEVGGAYFMAPGQVHGWQFEGTVEGYIVHFNESFFQSFLQNDRYLERFPFFSGYPEQCVCKLSADQLRGAVALLERILREAAAAEASSFDLVRLWLLEYFILVDRSCTVADNTVVPAQKSLLLRNFRRLIEEHFITLRLPKQYADLLYVTPNHLNALCRDLLGKTAGELIRDRVLLEAKRLLIGAGSTVAEVADRLHFEDPSYFNRFFKKYEGQTPEQFRKLQH</sequence>
<dbReference type="InterPro" id="IPR018060">
    <property type="entry name" value="HTH_AraC"/>
</dbReference>
<name>A0A4R4E439_9BACT</name>